<reference evidence="3" key="1">
    <citation type="submission" date="2015-09" db="EMBL/GenBank/DDBJ databases">
        <authorList>
            <person name="Fill T.P."/>
            <person name="Baretta J.F."/>
            <person name="de Almeida L.G."/>
            <person name="Rocha M."/>
            <person name="de Souza D.H."/>
            <person name="Malavazi I."/>
            <person name="Cerdeira L.T."/>
            <person name="Hong H."/>
            <person name="Samborskyy M."/>
            <person name="de Vasconcelos A.T."/>
            <person name="Leadlay P."/>
            <person name="Rodrigues-Filho E."/>
        </authorList>
    </citation>
    <scope>NUCLEOTIDE SEQUENCE [LARGE SCALE GENOMIC DNA]</scope>
    <source>
        <strain evidence="3">LaBioMMi 136</strain>
    </source>
</reference>
<evidence type="ECO:0000256" key="1">
    <source>
        <dbReference type="SAM" id="SignalP"/>
    </source>
</evidence>
<evidence type="ECO:0008006" key="4">
    <source>
        <dbReference type="Google" id="ProtNLM"/>
    </source>
</evidence>
<comment type="caution">
    <text evidence="2">The sequence shown here is derived from an EMBL/GenBank/DDBJ whole genome shotgun (WGS) entry which is preliminary data.</text>
</comment>
<name>A0A1S9RHD4_PENBI</name>
<accession>A0A1S9RHD4</accession>
<evidence type="ECO:0000313" key="2">
    <source>
        <dbReference type="EMBL" id="OOQ84845.1"/>
    </source>
</evidence>
<feature type="signal peptide" evidence="1">
    <location>
        <begin position="1"/>
        <end position="18"/>
    </location>
</feature>
<proteinExistence type="predicted"/>
<protein>
    <recommendedName>
        <fullName evidence="4">Cyanovirin-N domain-containing protein</fullName>
    </recommendedName>
</protein>
<sequence length="174" mass="19370">MQLSSLLISTLFALRLHAAPVTDEAGHSEVFDRKKVFERSGQSCRVLSEHVNCRYGPGTNYDVKVGLSSSWTRGYYFTCVKSGECITLNGAVNCGWDYFEEDRCYVNGHYTDSSCSLGMLFFSSSIYRLIIARVADSCASQAWTLLRENIGMASLEPMVAYMPAPDSLFSYLTS</sequence>
<organism evidence="2 3">
    <name type="scientific">Penicillium brasilianum</name>
    <dbReference type="NCBI Taxonomy" id="104259"/>
    <lineage>
        <taxon>Eukaryota</taxon>
        <taxon>Fungi</taxon>
        <taxon>Dikarya</taxon>
        <taxon>Ascomycota</taxon>
        <taxon>Pezizomycotina</taxon>
        <taxon>Eurotiomycetes</taxon>
        <taxon>Eurotiomycetidae</taxon>
        <taxon>Eurotiales</taxon>
        <taxon>Aspergillaceae</taxon>
        <taxon>Penicillium</taxon>
    </lineage>
</organism>
<feature type="chain" id="PRO_5013046294" description="Cyanovirin-N domain-containing protein" evidence="1">
    <location>
        <begin position="19"/>
        <end position="174"/>
    </location>
</feature>
<keyword evidence="1" id="KW-0732">Signal</keyword>
<dbReference type="Proteomes" id="UP000190744">
    <property type="component" value="Unassembled WGS sequence"/>
</dbReference>
<dbReference type="AlphaFoldDB" id="A0A1S9RHD4"/>
<gene>
    <name evidence="2" type="ORF">PEBR_28529</name>
</gene>
<evidence type="ECO:0000313" key="3">
    <source>
        <dbReference type="Proteomes" id="UP000190744"/>
    </source>
</evidence>
<dbReference type="EMBL" id="LJBN01000174">
    <property type="protein sequence ID" value="OOQ84845.1"/>
    <property type="molecule type" value="Genomic_DNA"/>
</dbReference>